<keyword evidence="2" id="KW-1185">Reference proteome</keyword>
<evidence type="ECO:0000313" key="2">
    <source>
        <dbReference type="Proteomes" id="UP000002873"/>
    </source>
</evidence>
<evidence type="ECO:0000313" key="1">
    <source>
        <dbReference type="EMBL" id="AFE86276.1"/>
    </source>
</evidence>
<dbReference type="GeneID" id="12980137"/>
<dbReference type="KEGG" id="vg:12980137"/>
<dbReference type="RefSeq" id="YP_006383493.1">
    <property type="nucleotide sequence ID" value="NC_017976.1"/>
</dbReference>
<proteinExistence type="predicted"/>
<dbReference type="EMBL" id="JQ619704">
    <property type="protein sequence ID" value="AFE86276.1"/>
    <property type="molecule type" value="Genomic_DNA"/>
</dbReference>
<name>I1TLH4_9CAUD</name>
<dbReference type="Proteomes" id="UP000002873">
    <property type="component" value="Segment"/>
</dbReference>
<protein>
    <submittedName>
        <fullName evidence="1">Uncharacterized protein</fullName>
    </submittedName>
</protein>
<accession>I1TLH4</accession>
<organism evidence="1 2">
    <name type="scientific">Bacillus phage PBC1</name>
    <dbReference type="NCBI Taxonomy" id="1161901"/>
    <lineage>
        <taxon>Viruses</taxon>
        <taxon>Duplodnaviria</taxon>
        <taxon>Heunggongvirae</taxon>
        <taxon>Uroviricota</taxon>
        <taxon>Caudoviricetes</taxon>
        <taxon>Gutmannvirinae</taxon>
        <taxon>Pebcunavirus</taxon>
        <taxon>Pebcunavirus PBC1</taxon>
    </lineage>
</organism>
<gene>
    <name evidence="1" type="ORF">PBC1_040</name>
</gene>
<sequence length="156" mass="18278">MLKERISHFQAKVDTLHVEQAEAHERFKAGRMKKTEFNARTEQYRNTVDVYEAKIKKLRANLPVEVKCTKCGKMAMKAIQVRDEEGILLAVKYHHEMIPTAGYEWICTQTMEYQPIHDYKGSIKKEMAKRPYAFKQKGSMSNLDRITPDHYRKVGN</sequence>
<reference evidence="1 2" key="1">
    <citation type="journal article" date="2012" name="J. Virol.">
        <title>Complete Genome Sequence of Bacillus cereus Bacteriophage PBC1.</title>
        <authorList>
            <person name="Kong M."/>
            <person name="Kim M."/>
            <person name="Ryu S."/>
        </authorList>
    </citation>
    <scope>NUCLEOTIDE SEQUENCE [LARGE SCALE GENOMIC DNA]</scope>
</reference>